<protein>
    <submittedName>
        <fullName evidence="1">Uncharacterized protein</fullName>
    </submittedName>
</protein>
<evidence type="ECO:0000313" key="1">
    <source>
        <dbReference type="EMBL" id="CAH0491700.1"/>
    </source>
</evidence>
<gene>
    <name evidence="1" type="ORF">PFR001_LOCUS6951</name>
</gene>
<keyword evidence="2" id="KW-1185">Reference proteome</keyword>
<name>A0ABN8CCQ0_9STRA</name>
<organism evidence="1 2">
    <name type="scientific">Peronospora farinosa</name>
    <dbReference type="NCBI Taxonomy" id="134698"/>
    <lineage>
        <taxon>Eukaryota</taxon>
        <taxon>Sar</taxon>
        <taxon>Stramenopiles</taxon>
        <taxon>Oomycota</taxon>
        <taxon>Peronosporomycetes</taxon>
        <taxon>Peronosporales</taxon>
        <taxon>Peronosporaceae</taxon>
        <taxon>Peronospora</taxon>
    </lineage>
</organism>
<reference evidence="1 2" key="1">
    <citation type="submission" date="2021-11" db="EMBL/GenBank/DDBJ databases">
        <authorList>
            <person name="Islam A."/>
            <person name="Islam S."/>
            <person name="Flora M.S."/>
            <person name="Rahman M."/>
            <person name="Ziaur R.M."/>
            <person name="Epstein J.H."/>
            <person name="Hassan M."/>
            <person name="Klassen M."/>
            <person name="Woodard K."/>
            <person name="Webb A."/>
            <person name="Webby R.J."/>
            <person name="El Zowalaty M.E."/>
        </authorList>
    </citation>
    <scope>NUCLEOTIDE SEQUENCE [LARGE SCALE GENOMIC DNA]</scope>
    <source>
        <strain evidence="1">Pf1</strain>
    </source>
</reference>
<comment type="caution">
    <text evidence="1">The sequence shown here is derived from an EMBL/GenBank/DDBJ whole genome shotgun (WGS) entry which is preliminary data.</text>
</comment>
<evidence type="ECO:0000313" key="2">
    <source>
        <dbReference type="Proteomes" id="UP001157938"/>
    </source>
</evidence>
<sequence length="101" mass="11691">MHLSCDCEQTRRMHHRAMRQITDVLGVCLNSTRTKEQWSCLRRDKHEELYAKRTDQGVINGSSVYYLAVNEASCGFEEAFNLLQFRLDGSISTHDETPAWP</sequence>
<proteinExistence type="predicted"/>
<dbReference type="EMBL" id="CAKLBC010001374">
    <property type="protein sequence ID" value="CAH0491700.1"/>
    <property type="molecule type" value="Genomic_DNA"/>
</dbReference>
<accession>A0ABN8CCQ0</accession>
<dbReference type="Proteomes" id="UP001157938">
    <property type="component" value="Unassembled WGS sequence"/>
</dbReference>